<reference evidence="1 2" key="1">
    <citation type="submission" date="2015-01" db="EMBL/GenBank/DDBJ databases">
        <title>Evolution of Trichinella species and genotypes.</title>
        <authorList>
            <person name="Korhonen P.K."/>
            <person name="Edoardo P."/>
            <person name="Giuseppe L.R."/>
            <person name="Gasser R.B."/>
        </authorList>
    </citation>
    <scope>NUCLEOTIDE SEQUENCE [LARGE SCALE GENOMIC DNA]</scope>
    <source>
        <strain evidence="1">ISS37</strain>
    </source>
</reference>
<evidence type="ECO:0000313" key="1">
    <source>
        <dbReference type="EMBL" id="KRX27141.1"/>
    </source>
</evidence>
<evidence type="ECO:0000313" key="2">
    <source>
        <dbReference type="Proteomes" id="UP000054630"/>
    </source>
</evidence>
<organism evidence="1 2">
    <name type="scientific">Trichinella nelsoni</name>
    <dbReference type="NCBI Taxonomy" id="6336"/>
    <lineage>
        <taxon>Eukaryota</taxon>
        <taxon>Metazoa</taxon>
        <taxon>Ecdysozoa</taxon>
        <taxon>Nematoda</taxon>
        <taxon>Enoplea</taxon>
        <taxon>Dorylaimia</taxon>
        <taxon>Trichinellida</taxon>
        <taxon>Trichinellidae</taxon>
        <taxon>Trichinella</taxon>
    </lineage>
</organism>
<dbReference type="AlphaFoldDB" id="A0A0V0SL84"/>
<name>A0A0V0SL84_9BILA</name>
<dbReference type="EMBL" id="JYDL01000004">
    <property type="protein sequence ID" value="KRX27141.1"/>
    <property type="molecule type" value="Genomic_DNA"/>
</dbReference>
<keyword evidence="2" id="KW-1185">Reference proteome</keyword>
<gene>
    <name evidence="1" type="ORF">T07_6374</name>
</gene>
<dbReference type="Proteomes" id="UP000054630">
    <property type="component" value="Unassembled WGS sequence"/>
</dbReference>
<sequence length="118" mass="13531">MTKTELTHSEQDGLEHCTRVQTHVALKDRAVPVFQKCFVMAFTMHDAVEKQLERYVNMGIRICAPGFSTGLVDRLVVDSYLILRLEKLYQAFTGNKYELSEIVILPRYVQLLHCGCLP</sequence>
<proteinExistence type="predicted"/>
<accession>A0A0V0SL84</accession>
<comment type="caution">
    <text evidence="1">The sequence shown here is derived from an EMBL/GenBank/DDBJ whole genome shotgun (WGS) entry which is preliminary data.</text>
</comment>
<protein>
    <submittedName>
        <fullName evidence="1">Uncharacterized protein</fullName>
    </submittedName>
</protein>
<dbReference type="OrthoDB" id="10608909at2759"/>